<evidence type="ECO:0000313" key="1">
    <source>
        <dbReference type="EMBL" id="QKH79711.1"/>
    </source>
</evidence>
<protein>
    <submittedName>
        <fullName evidence="1">Uncharacterized protein</fullName>
    </submittedName>
</protein>
<sequence>MKFRATIDFDIADDYMKDVYKDSMECLSDEFENFFKHIVITNFSKFFDEKIATEFGIENECKCYYRGTDIKEL</sequence>
<dbReference type="AlphaFoldDB" id="A0A7D4GE68"/>
<reference evidence="1 3" key="1">
    <citation type="submission" date="2020-05" db="EMBL/GenBank/DDBJ databases">
        <title>FDA dAtabase for Regulatory Grade micrObial Sequences (FDA-ARGOS): Supporting development and validation of Infectious Disease Dx tests.</title>
        <authorList>
            <person name="Pederson C."/>
            <person name="Tallon L."/>
            <person name="Sadzewicz L."/>
            <person name="Zhao X."/>
            <person name="Vavikolanu K."/>
            <person name="Mehta A."/>
            <person name="Aluvathingal J."/>
            <person name="Nadendla S."/>
            <person name="Myers T."/>
            <person name="Yan Y."/>
            <person name="Sichtig H."/>
        </authorList>
    </citation>
    <scope>NUCLEOTIDE SEQUENCE [LARGE SCALE GENOMIC DNA]</scope>
    <source>
        <strain evidence="1 3">FDAARGOS_764</strain>
    </source>
</reference>
<dbReference type="Proteomes" id="UP000502899">
    <property type="component" value="Chromosome"/>
</dbReference>
<evidence type="ECO:0000313" key="3">
    <source>
        <dbReference type="Proteomes" id="UP000502899"/>
    </source>
</evidence>
<accession>A0A7D4GE68</accession>
<proteinExistence type="predicted"/>
<dbReference type="EMBL" id="CP054000">
    <property type="protein sequence ID" value="QKH79759.1"/>
    <property type="molecule type" value="Genomic_DNA"/>
</dbReference>
<organism evidence="1 3">
    <name type="scientific">Finegoldia magna</name>
    <name type="common">Peptostreptococcus magnus</name>
    <dbReference type="NCBI Taxonomy" id="1260"/>
    <lineage>
        <taxon>Bacteria</taxon>
        <taxon>Bacillati</taxon>
        <taxon>Bacillota</taxon>
        <taxon>Tissierellia</taxon>
        <taxon>Tissierellales</taxon>
        <taxon>Peptoniphilaceae</taxon>
        <taxon>Finegoldia</taxon>
    </lineage>
</organism>
<name>A0A7D4GE68_FINMA</name>
<dbReference type="EMBL" id="CP054000">
    <property type="protein sequence ID" value="QKH79711.1"/>
    <property type="molecule type" value="Genomic_DNA"/>
</dbReference>
<evidence type="ECO:0000313" key="2">
    <source>
        <dbReference type="EMBL" id="QKH79759.1"/>
    </source>
</evidence>
<gene>
    <name evidence="1" type="ORF">FOC70_04845</name>
    <name evidence="2" type="ORF">FOC70_05105</name>
</gene>
<dbReference type="RefSeq" id="WP_002841584.1">
    <property type="nucleotide sequence ID" value="NZ_CP054000.1"/>
</dbReference>